<dbReference type="PANTHER" id="PTHR33387:SF3">
    <property type="entry name" value="DUF985 DOMAIN-CONTAINING PROTEIN"/>
    <property type="match status" value="1"/>
</dbReference>
<dbReference type="CDD" id="cd06121">
    <property type="entry name" value="cupin_YML079wp"/>
    <property type="match status" value="1"/>
</dbReference>
<dbReference type="EMBL" id="CP053921">
    <property type="protein sequence ID" value="QKG70497.1"/>
    <property type="molecule type" value="Genomic_DNA"/>
</dbReference>
<dbReference type="InterPro" id="IPR011051">
    <property type="entry name" value="RmlC_Cupin_sf"/>
</dbReference>
<organism evidence="2 3">
    <name type="scientific">Erythrobacter mangrovi</name>
    <dbReference type="NCBI Taxonomy" id="2739433"/>
    <lineage>
        <taxon>Bacteria</taxon>
        <taxon>Pseudomonadati</taxon>
        <taxon>Pseudomonadota</taxon>
        <taxon>Alphaproteobacteria</taxon>
        <taxon>Sphingomonadales</taxon>
        <taxon>Erythrobacteraceae</taxon>
        <taxon>Erythrobacter/Porphyrobacter group</taxon>
        <taxon>Erythrobacter</taxon>
    </lineage>
</organism>
<gene>
    <name evidence="2" type="ORF">HQR01_03460</name>
</gene>
<dbReference type="PANTHER" id="PTHR33387">
    <property type="entry name" value="RMLC-LIKE JELLY ROLL FOLD PROTEIN"/>
    <property type="match status" value="1"/>
</dbReference>
<reference evidence="2 3" key="1">
    <citation type="submission" date="2020-05" db="EMBL/GenBank/DDBJ databases">
        <title>Erythrobacter mangrovi sp. nov., isolated from rhizosphere soil of mangrove plant (Kandelia candel).</title>
        <authorList>
            <person name="Ye Y.H."/>
        </authorList>
    </citation>
    <scope>NUCLEOTIDE SEQUENCE [LARGE SCALE GENOMIC DNA]</scope>
    <source>
        <strain evidence="2 3">EB310</strain>
    </source>
</reference>
<proteinExistence type="predicted"/>
<dbReference type="KEGG" id="emv:HQR01_03460"/>
<evidence type="ECO:0000313" key="2">
    <source>
        <dbReference type="EMBL" id="QKG70497.1"/>
    </source>
</evidence>
<feature type="domain" description="DUF985" evidence="1">
    <location>
        <begin position="54"/>
        <end position="186"/>
    </location>
</feature>
<protein>
    <submittedName>
        <fullName evidence="2">Cupin domain-containing protein</fullName>
    </submittedName>
</protein>
<dbReference type="AlphaFoldDB" id="A0A7D4ASX9"/>
<dbReference type="InterPro" id="IPR009327">
    <property type="entry name" value="Cupin_DUF985"/>
</dbReference>
<dbReference type="Gene3D" id="2.60.120.10">
    <property type="entry name" value="Jelly Rolls"/>
    <property type="match status" value="1"/>
</dbReference>
<dbReference type="InterPro" id="IPR014710">
    <property type="entry name" value="RmlC-like_jellyroll"/>
</dbReference>
<accession>A0A7D4ASX9</accession>
<dbReference type="SUPFAM" id="SSF51182">
    <property type="entry name" value="RmlC-like cupins"/>
    <property type="match status" value="1"/>
</dbReference>
<keyword evidence="3" id="KW-1185">Reference proteome</keyword>
<name>A0A7D4ASX9_9SPHN</name>
<dbReference type="Proteomes" id="UP000504693">
    <property type="component" value="Chromosome"/>
</dbReference>
<evidence type="ECO:0000259" key="1">
    <source>
        <dbReference type="Pfam" id="PF06172"/>
    </source>
</evidence>
<evidence type="ECO:0000313" key="3">
    <source>
        <dbReference type="Proteomes" id="UP000504693"/>
    </source>
</evidence>
<dbReference type="InterPro" id="IPR039935">
    <property type="entry name" value="YML079W-like"/>
</dbReference>
<dbReference type="Pfam" id="PF06172">
    <property type="entry name" value="Cupin_5"/>
    <property type="match status" value="1"/>
</dbReference>
<sequence>MEGNRPLPLAIGGRSDQHRRGVVLSRTQGSCSPNPGSHRVLEGGRGVGGVSSAQAVIKHLGLAPHPEGGWYRETWRAPAAHGERSSATAIHFLLETGQRSHWHRVDATEIWLWHAGDGIELALAETDDGPIETVALGGDVLAGERPQHVINPHWWQAARPLPGLSGYSLVSCIVSPGFEFSGFTLAGPNWSPAR</sequence>